<protein>
    <submittedName>
        <fullName evidence="5">Spore germination protein KA</fullName>
    </submittedName>
</protein>
<dbReference type="GO" id="GO:0016020">
    <property type="term" value="C:membrane"/>
    <property type="evidence" value="ECO:0007669"/>
    <property type="project" value="InterPro"/>
</dbReference>
<dbReference type="AlphaFoldDB" id="A0A212LR17"/>
<dbReference type="EMBL" id="FMJE01000003">
    <property type="protein sequence ID" value="SCM79966.1"/>
    <property type="molecule type" value="Genomic_DNA"/>
</dbReference>
<feature type="transmembrane region" description="Helical" evidence="4">
    <location>
        <begin position="500"/>
        <end position="519"/>
    </location>
</feature>
<feature type="transmembrane region" description="Helical" evidence="4">
    <location>
        <begin position="531"/>
        <end position="558"/>
    </location>
</feature>
<dbReference type="InterPro" id="IPR050768">
    <property type="entry name" value="UPF0353/GerABKA_families"/>
</dbReference>
<evidence type="ECO:0000256" key="4">
    <source>
        <dbReference type="SAM" id="Phobius"/>
    </source>
</evidence>
<comment type="similarity">
    <text evidence="1">Belongs to the GerABKA family.</text>
</comment>
<evidence type="ECO:0000313" key="5">
    <source>
        <dbReference type="EMBL" id="SCM79966.1"/>
    </source>
</evidence>
<reference evidence="5" key="1">
    <citation type="submission" date="2016-08" db="EMBL/GenBank/DDBJ databases">
        <authorList>
            <person name="Seilhamer J.J."/>
        </authorList>
    </citation>
    <scope>NUCLEOTIDE SEQUENCE</scope>
    <source>
        <strain evidence="5">86</strain>
    </source>
</reference>
<evidence type="ECO:0000256" key="2">
    <source>
        <dbReference type="ARBA" id="ARBA00023136"/>
    </source>
</evidence>
<sequence length="625" mass="68841">MGDNIIVKIYRYLQDMLVYKPSRTPPTFFLEELPNEDETSPITPAAALQGSAEELNMLLRQAKSLQDSMEKLTETLRDGKISSIDEFRAEYKKLSQLQTEISPARLAYDAVSTPSERQVSANLEENRSIVEKLYRLPENKDTVIRHLTIPLSPPVRAMMVFLEGMVDSKTLILAILQPLMLFSADRVVNNTADSLTDQIIEECLPANQVKKAVDFQSVQNSINSGDTALFINGVPEAVLIDTKGMAQRSVGRPVTEQTIRGSQAAFSEGLRINTGLIRSTLKSSDLVTEFVAVGKRTNTNCAIMYLASVANPSLVKEIKRRIEGISTSYVGDIGTLQQFIEDHPGILFPQALSTERPDRVASHLSEGRVAFILEGVPFAHIVPVSFFTFFHSAEDFSFKGPNSSFLRILRLIAGFTTLLLPSFYLAIYYFHPEALPTEIVLAIAGARERVPFPALVEVILMEFSFELIREGGLRIPGVLGSTIGIVGALILGQAAVTANIVSPIVVIIIALTGLASFAIPDFQMAMAFRMLRFVMLLLAATLGLVGVASGLLIMVLLLCSMKSFGVPYMVPVAPKAKANLDVVIRGPVFRQEQRPDALNTIDRQRQPHISRKWMMEKPAGEEDKS</sequence>
<organism evidence="5">
    <name type="scientific">uncultured Sporomusa sp</name>
    <dbReference type="NCBI Taxonomy" id="307249"/>
    <lineage>
        <taxon>Bacteria</taxon>
        <taxon>Bacillati</taxon>
        <taxon>Bacillota</taxon>
        <taxon>Negativicutes</taxon>
        <taxon>Selenomonadales</taxon>
        <taxon>Sporomusaceae</taxon>
        <taxon>Sporomusa</taxon>
        <taxon>environmental samples</taxon>
    </lineage>
</organism>
<dbReference type="Pfam" id="PF03323">
    <property type="entry name" value="GerA"/>
    <property type="match status" value="1"/>
</dbReference>
<evidence type="ECO:0000256" key="3">
    <source>
        <dbReference type="SAM" id="Coils"/>
    </source>
</evidence>
<keyword evidence="3" id="KW-0175">Coiled coil</keyword>
<dbReference type="PANTHER" id="PTHR22550:SF5">
    <property type="entry name" value="LEUCINE ZIPPER PROTEIN 4"/>
    <property type="match status" value="1"/>
</dbReference>
<feature type="transmembrane region" description="Helical" evidence="4">
    <location>
        <begin position="475"/>
        <end position="494"/>
    </location>
</feature>
<dbReference type="InterPro" id="IPR004995">
    <property type="entry name" value="Spore_Ger"/>
</dbReference>
<keyword evidence="4" id="KW-0812">Transmembrane</keyword>
<evidence type="ECO:0000256" key="1">
    <source>
        <dbReference type="ARBA" id="ARBA00005278"/>
    </source>
</evidence>
<dbReference type="RefSeq" id="WP_075755715.1">
    <property type="nucleotide sequence ID" value="NZ_LT608335.1"/>
</dbReference>
<dbReference type="PANTHER" id="PTHR22550">
    <property type="entry name" value="SPORE GERMINATION PROTEIN"/>
    <property type="match status" value="1"/>
</dbReference>
<keyword evidence="4" id="KW-1133">Transmembrane helix</keyword>
<gene>
    <name evidence="5" type="primary">gerKA</name>
    <name evidence="5" type="ORF">KL86SPO_30179</name>
</gene>
<feature type="transmembrane region" description="Helical" evidence="4">
    <location>
        <begin position="369"/>
        <end position="390"/>
    </location>
</feature>
<proteinExistence type="inferred from homology"/>
<name>A0A212LR17_9FIRM</name>
<feature type="coiled-coil region" evidence="3">
    <location>
        <begin position="48"/>
        <end position="75"/>
    </location>
</feature>
<dbReference type="GO" id="GO:0009847">
    <property type="term" value="P:spore germination"/>
    <property type="evidence" value="ECO:0007669"/>
    <property type="project" value="InterPro"/>
</dbReference>
<accession>A0A212LR17</accession>
<feature type="transmembrane region" description="Helical" evidence="4">
    <location>
        <begin position="411"/>
        <end position="430"/>
    </location>
</feature>
<keyword evidence="2 4" id="KW-0472">Membrane</keyword>